<evidence type="ECO:0000313" key="3">
    <source>
        <dbReference type="EMBL" id="GAC47026.1"/>
    </source>
</evidence>
<accession>L7KEX7</accession>
<dbReference type="EMBL" id="BANR01000003">
    <property type="protein sequence ID" value="GAC47026.1"/>
    <property type="molecule type" value="Genomic_DNA"/>
</dbReference>
<feature type="region of interest" description="Disordered" evidence="1">
    <location>
        <begin position="232"/>
        <end position="260"/>
    </location>
</feature>
<dbReference type="RefSeq" id="WP_005169518.1">
    <property type="nucleotide sequence ID" value="NZ_BANR01000003.1"/>
</dbReference>
<dbReference type="OrthoDB" id="1523695at2"/>
<reference evidence="3 4" key="1">
    <citation type="submission" date="2012-12" db="EMBL/GenBank/DDBJ databases">
        <title>Whole genome shotgun sequence of Gordonia aichiensis NBRC 108223.</title>
        <authorList>
            <person name="Isaki-Nakamura S."/>
            <person name="Hosoyama A."/>
            <person name="Tsuchikane K."/>
            <person name="Ando Y."/>
            <person name="Baba S."/>
            <person name="Ohji S."/>
            <person name="Hamada M."/>
            <person name="Tamura T."/>
            <person name="Yamazoe A."/>
            <person name="Yamazaki S."/>
            <person name="Fujita N."/>
        </authorList>
    </citation>
    <scope>NUCLEOTIDE SEQUENCE [LARGE SCALE GENOMIC DNA]</scope>
    <source>
        <strain evidence="3 4">NBRC 108223</strain>
    </source>
</reference>
<comment type="caution">
    <text evidence="3">The sequence shown here is derived from an EMBL/GenBank/DDBJ whole genome shotgun (WGS) entry which is preliminary data.</text>
</comment>
<dbReference type="eggNOG" id="ENOG502ZM6S">
    <property type="taxonomic scope" value="Bacteria"/>
</dbReference>
<name>L7KEX7_9ACTN</name>
<keyword evidence="4" id="KW-1185">Reference proteome</keyword>
<sequence>MCAWCTRSGRTKREFEQLALQIKLRNDVLKKSQANLKNVVPTDTSSTDTSSTDASSTEAVFRLAAVDLFVEKAQDVLTHRARNMVRAGIATSVGAVAALITLSVFIARHAGDVPYDHTLNINVLVLRVVSAISLGAIVLVGVKYFVALARSFLHESVTLLGRRHALRFGRMYVYLNAGNKEMKLEDLREAFQWNIGGDSSFLDIKPEEIGKTPWGTLAQSLGPALEKGVEKGIEKGFRNAQPNKKEDEDSDNSKDANSGS</sequence>
<feature type="transmembrane region" description="Helical" evidence="2">
    <location>
        <begin position="119"/>
        <end position="146"/>
    </location>
</feature>
<evidence type="ECO:0000256" key="2">
    <source>
        <dbReference type="SAM" id="Phobius"/>
    </source>
</evidence>
<proteinExistence type="predicted"/>
<dbReference type="Proteomes" id="UP000010988">
    <property type="component" value="Unassembled WGS sequence"/>
</dbReference>
<feature type="compositionally biased region" description="Basic and acidic residues" evidence="1">
    <location>
        <begin position="232"/>
        <end position="254"/>
    </location>
</feature>
<gene>
    <name evidence="3" type="ORF">GOACH_03_00410</name>
</gene>
<keyword evidence="2" id="KW-0472">Membrane</keyword>
<protein>
    <submittedName>
        <fullName evidence="3">Uncharacterized protein</fullName>
    </submittedName>
</protein>
<feature type="transmembrane region" description="Helical" evidence="2">
    <location>
        <begin position="87"/>
        <end position="107"/>
    </location>
</feature>
<evidence type="ECO:0000256" key="1">
    <source>
        <dbReference type="SAM" id="MobiDB-lite"/>
    </source>
</evidence>
<dbReference type="AlphaFoldDB" id="L7KEX7"/>
<keyword evidence="2" id="KW-0812">Transmembrane</keyword>
<keyword evidence="2" id="KW-1133">Transmembrane helix</keyword>
<evidence type="ECO:0000313" key="4">
    <source>
        <dbReference type="Proteomes" id="UP000010988"/>
    </source>
</evidence>
<organism evidence="3 4">
    <name type="scientific">Gordonia aichiensis NBRC 108223</name>
    <dbReference type="NCBI Taxonomy" id="1220583"/>
    <lineage>
        <taxon>Bacteria</taxon>
        <taxon>Bacillati</taxon>
        <taxon>Actinomycetota</taxon>
        <taxon>Actinomycetes</taxon>
        <taxon>Mycobacteriales</taxon>
        <taxon>Gordoniaceae</taxon>
        <taxon>Gordonia</taxon>
    </lineage>
</organism>